<feature type="compositionally biased region" description="Basic and acidic residues" evidence="7">
    <location>
        <begin position="1"/>
        <end position="13"/>
    </location>
</feature>
<evidence type="ECO:0000256" key="1">
    <source>
        <dbReference type="ARBA" id="ARBA00004141"/>
    </source>
</evidence>
<evidence type="ECO:0000313" key="10">
    <source>
        <dbReference type="Proteomes" id="UP001642540"/>
    </source>
</evidence>
<keyword evidence="10" id="KW-1185">Reference proteome</keyword>
<feature type="region of interest" description="Disordered" evidence="7">
    <location>
        <begin position="211"/>
        <end position="235"/>
    </location>
</feature>
<gene>
    <name evidence="9" type="ORF">ODALV1_LOCUS29845</name>
</gene>
<dbReference type="PANTHER" id="PTHR16950:SF25">
    <property type="entry name" value="ZINC TRANSPORTER SLC39A7"/>
    <property type="match status" value="1"/>
</dbReference>
<feature type="transmembrane region" description="Helical" evidence="8">
    <location>
        <begin position="400"/>
        <end position="420"/>
    </location>
</feature>
<evidence type="ECO:0000256" key="4">
    <source>
        <dbReference type="ARBA" id="ARBA00022989"/>
    </source>
</evidence>
<protein>
    <recommendedName>
        <fullName evidence="11">Zinc transporter SLC39A7</fullName>
    </recommendedName>
</protein>
<keyword evidence="2" id="KW-0813">Transport</keyword>
<evidence type="ECO:0000256" key="3">
    <source>
        <dbReference type="ARBA" id="ARBA00022692"/>
    </source>
</evidence>
<evidence type="ECO:0008006" key="11">
    <source>
        <dbReference type="Google" id="ProtNLM"/>
    </source>
</evidence>
<comment type="subcellular location">
    <subcellularLocation>
        <location evidence="1">Membrane</location>
        <topology evidence="1">Multi-pass membrane protein</topology>
    </subcellularLocation>
</comment>
<keyword evidence="5 8" id="KW-0472">Membrane</keyword>
<feature type="region of interest" description="Disordered" evidence="7">
    <location>
        <begin position="268"/>
        <end position="330"/>
    </location>
</feature>
<comment type="caution">
    <text evidence="9">The sequence shown here is derived from an EMBL/GenBank/DDBJ whole genome shotgun (WGS) entry which is preliminary data.</text>
</comment>
<feature type="transmembrane region" description="Helical" evidence="8">
    <location>
        <begin position="432"/>
        <end position="453"/>
    </location>
</feature>
<feature type="compositionally biased region" description="Low complexity" evidence="7">
    <location>
        <begin position="14"/>
        <end position="25"/>
    </location>
</feature>
<name>A0ABP1S621_9HEXA</name>
<feature type="compositionally biased region" description="Basic and acidic residues" evidence="7">
    <location>
        <begin position="105"/>
        <end position="138"/>
    </location>
</feature>
<feature type="transmembrane region" description="Helical" evidence="8">
    <location>
        <begin position="465"/>
        <end position="481"/>
    </location>
</feature>
<evidence type="ECO:0000313" key="9">
    <source>
        <dbReference type="EMBL" id="CAL8143726.1"/>
    </source>
</evidence>
<accession>A0ABP1S621</accession>
<proteinExistence type="inferred from homology"/>
<dbReference type="PANTHER" id="PTHR16950">
    <property type="entry name" value="ZINC TRANSPORTER SLC39A7 HISTIDINE-RICH MEMBRANE PROTEIN KE4"/>
    <property type="match status" value="1"/>
</dbReference>
<feature type="region of interest" description="Disordered" evidence="7">
    <location>
        <begin position="1"/>
        <end position="30"/>
    </location>
</feature>
<reference evidence="9 10" key="1">
    <citation type="submission" date="2024-08" db="EMBL/GenBank/DDBJ databases">
        <authorList>
            <person name="Cucini C."/>
            <person name="Frati F."/>
        </authorList>
    </citation>
    <scope>NUCLEOTIDE SEQUENCE [LARGE SCALE GENOMIC DNA]</scope>
</reference>
<sequence>MPSEEAEVRKRGGSDTSPNPSSNDSSKQKMRNVNDYSHKDMGSTIRQCLYVFAVVLIFLWVFQSNFGTVDSHSHSHGGHGHAHDDHHHHDDEHVESPAYRYSKAANEKAKEKSIEEPHHHHHADSSAKHEEASKEQQHTTESVRNPNLWLEAIGSTVLISAAPFFILFLIPLDNSKEKQNLLKILLSFASGGLLGDAFLHLIPHAILAKGGDDNHGHSHSHSHSHDAPKEGGSAEDFHGHDLSVGVWVLVGIITFLMVEKLIRIMKGGHGHSHSAPATPPPTTDKVKTDGEESSGKKSKKDGGKNGNTSPKTKNASSESKGKSQPKKKKEVVDDIRVAGYLNLAADFLHNFTDGLAVGASYLGGRSVGIVTTFTILLHEVPHEIGDFAILIQSGCSKKKAIFLQLITALGALSGTVMSLLAEGIGESATTWILPFTAGGFIYIATVSVIPELLHDSSFFQSVKEIIALLAGVYMMVLIAQYE</sequence>
<feature type="transmembrane region" description="Helical" evidence="8">
    <location>
        <begin position="244"/>
        <end position="262"/>
    </location>
</feature>
<feature type="transmembrane region" description="Helical" evidence="8">
    <location>
        <begin position="48"/>
        <end position="66"/>
    </location>
</feature>
<dbReference type="Proteomes" id="UP001642540">
    <property type="component" value="Unassembled WGS sequence"/>
</dbReference>
<organism evidence="9 10">
    <name type="scientific">Orchesella dallaii</name>
    <dbReference type="NCBI Taxonomy" id="48710"/>
    <lineage>
        <taxon>Eukaryota</taxon>
        <taxon>Metazoa</taxon>
        <taxon>Ecdysozoa</taxon>
        <taxon>Arthropoda</taxon>
        <taxon>Hexapoda</taxon>
        <taxon>Collembola</taxon>
        <taxon>Entomobryomorpha</taxon>
        <taxon>Entomobryoidea</taxon>
        <taxon>Orchesellidae</taxon>
        <taxon>Orchesellinae</taxon>
        <taxon>Orchesella</taxon>
    </lineage>
</organism>
<feature type="transmembrane region" description="Helical" evidence="8">
    <location>
        <begin position="184"/>
        <end position="202"/>
    </location>
</feature>
<evidence type="ECO:0000256" key="5">
    <source>
        <dbReference type="ARBA" id="ARBA00023136"/>
    </source>
</evidence>
<evidence type="ECO:0000256" key="2">
    <source>
        <dbReference type="ARBA" id="ARBA00022448"/>
    </source>
</evidence>
<keyword evidence="3 8" id="KW-0812">Transmembrane</keyword>
<feature type="region of interest" description="Disordered" evidence="7">
    <location>
        <begin position="70"/>
        <end position="143"/>
    </location>
</feature>
<dbReference type="EMBL" id="CAXLJM020000160">
    <property type="protein sequence ID" value="CAL8143726.1"/>
    <property type="molecule type" value="Genomic_DNA"/>
</dbReference>
<dbReference type="InterPro" id="IPR003689">
    <property type="entry name" value="ZIP"/>
</dbReference>
<feature type="compositionally biased region" description="Basic and acidic residues" evidence="7">
    <location>
        <begin position="284"/>
        <end position="303"/>
    </location>
</feature>
<feature type="transmembrane region" description="Helical" evidence="8">
    <location>
        <begin position="152"/>
        <end position="172"/>
    </location>
</feature>
<evidence type="ECO:0000256" key="6">
    <source>
        <dbReference type="ARBA" id="ARBA00038485"/>
    </source>
</evidence>
<keyword evidence="4 8" id="KW-1133">Transmembrane helix</keyword>
<evidence type="ECO:0000256" key="8">
    <source>
        <dbReference type="SAM" id="Phobius"/>
    </source>
</evidence>
<evidence type="ECO:0000256" key="7">
    <source>
        <dbReference type="SAM" id="MobiDB-lite"/>
    </source>
</evidence>
<comment type="similarity">
    <text evidence="6">Belongs to the ZIP transporter (TC 2.A.5) family. KE4/Catsup subfamily.</text>
</comment>
<feature type="compositionally biased region" description="Basic and acidic residues" evidence="7">
    <location>
        <begin position="81"/>
        <end position="95"/>
    </location>
</feature>
<dbReference type="Pfam" id="PF02535">
    <property type="entry name" value="Zip"/>
    <property type="match status" value="1"/>
</dbReference>